<feature type="domain" description="Sensor histidine kinase NatK-like C-terminal" evidence="2">
    <location>
        <begin position="341"/>
        <end position="442"/>
    </location>
</feature>
<feature type="transmembrane region" description="Helical" evidence="1">
    <location>
        <begin position="49"/>
        <end position="69"/>
    </location>
</feature>
<feature type="transmembrane region" description="Helical" evidence="1">
    <location>
        <begin position="199"/>
        <end position="217"/>
    </location>
</feature>
<dbReference type="Proteomes" id="UP000218387">
    <property type="component" value="Chromosome"/>
</dbReference>
<dbReference type="InterPro" id="IPR036890">
    <property type="entry name" value="HATPase_C_sf"/>
</dbReference>
<dbReference type="EMBL" id="CP029487">
    <property type="protein sequence ID" value="QCT70012.1"/>
    <property type="molecule type" value="Genomic_DNA"/>
</dbReference>
<keyword evidence="1" id="KW-0812">Transmembrane</keyword>
<reference evidence="3 4" key="1">
    <citation type="submission" date="2018-05" db="EMBL/GenBank/DDBJ databases">
        <title>Genome comparison of Eubacterium sp.</title>
        <authorList>
            <person name="Feng Y."/>
            <person name="Sanchez-Andrea I."/>
            <person name="Stams A.J.M."/>
            <person name="De Vos W.M."/>
        </authorList>
    </citation>
    <scope>NUCLEOTIDE SEQUENCE [LARGE SCALE GENOMIC DNA]</scope>
    <source>
        <strain evidence="3 4">YI</strain>
    </source>
</reference>
<evidence type="ECO:0000313" key="4">
    <source>
        <dbReference type="Proteomes" id="UP000218387"/>
    </source>
</evidence>
<dbReference type="InterPro" id="IPR032834">
    <property type="entry name" value="NatK-like_C"/>
</dbReference>
<evidence type="ECO:0000256" key="1">
    <source>
        <dbReference type="SAM" id="Phobius"/>
    </source>
</evidence>
<accession>A0A4P9C613</accession>
<dbReference type="AlphaFoldDB" id="A0A4P9C613"/>
<evidence type="ECO:0000313" key="3">
    <source>
        <dbReference type="EMBL" id="QCT70012.1"/>
    </source>
</evidence>
<keyword evidence="1" id="KW-1133">Transmembrane helix</keyword>
<protein>
    <submittedName>
        <fullName evidence="3">GHKL domain-containing protein</fullName>
    </submittedName>
</protein>
<evidence type="ECO:0000259" key="2">
    <source>
        <dbReference type="Pfam" id="PF14501"/>
    </source>
</evidence>
<dbReference type="KEGG" id="emt:CPZ25_001370"/>
<feature type="transmembrane region" description="Helical" evidence="1">
    <location>
        <begin position="75"/>
        <end position="95"/>
    </location>
</feature>
<keyword evidence="1" id="KW-0472">Membrane</keyword>
<feature type="transmembrane region" description="Helical" evidence="1">
    <location>
        <begin position="165"/>
        <end position="187"/>
    </location>
</feature>
<gene>
    <name evidence="3" type="ORF">CPZ25_001370</name>
</gene>
<organism evidence="3 4">
    <name type="scientific">Eubacterium maltosivorans</name>
    <dbReference type="NCBI Taxonomy" id="2041044"/>
    <lineage>
        <taxon>Bacteria</taxon>
        <taxon>Bacillati</taxon>
        <taxon>Bacillota</taxon>
        <taxon>Clostridia</taxon>
        <taxon>Eubacteriales</taxon>
        <taxon>Eubacteriaceae</taxon>
        <taxon>Eubacterium</taxon>
    </lineage>
</organism>
<proteinExistence type="predicted"/>
<feature type="transmembrane region" description="Helical" evidence="1">
    <location>
        <begin position="16"/>
        <end position="37"/>
    </location>
</feature>
<name>A0A4P9C613_EUBML</name>
<dbReference type="SUPFAM" id="SSF55874">
    <property type="entry name" value="ATPase domain of HSP90 chaperone/DNA topoisomerase II/histidine kinase"/>
    <property type="match status" value="1"/>
</dbReference>
<feature type="transmembrane region" description="Helical" evidence="1">
    <location>
        <begin position="102"/>
        <end position="120"/>
    </location>
</feature>
<dbReference type="Gene3D" id="3.30.565.10">
    <property type="entry name" value="Histidine kinase-like ATPase, C-terminal domain"/>
    <property type="match status" value="1"/>
</dbReference>
<dbReference type="Pfam" id="PF14501">
    <property type="entry name" value="HATPase_c_5"/>
    <property type="match status" value="1"/>
</dbReference>
<sequence>MSEDLSTERKLEMDKVIAVMESMVSSPLGLIYMSILSDGWRFSKKATRWMVLLFILFLLLADMLIVFSAETIQSAKSSISVFNIIFCGLFYFLIYRRFDGRMLFNFFSACLFIFISDTLSDTIFYSTAQIHILIKLLVFLFTALLLYLFFRKPFLEVFRDIHSEWWWLMIVPISFSFVFAMIIMVPGPLYQHPEMQPQALLMCIAVVCAYIAFYIVFKGIKDRYQIEKSYALLQMQTSFIKKHTATLQEMDEQIKMYRHDMRHYAQLVNTCIINKDWHSIKKVADSMDRRLDTSQNSGQLQSYTGELIVDGVLSFFAEKMEREKIDLTILLETPSEEQVDITEFSVMLSNAIENAWNACKAMAANTKKIIQITGTHQHSQYFLAIDNTCGNEVAFDADGKPVSSEKGHGYGVQSISDFASRYRGYLQFSCKNGWFRMQMILPGPEPEKRQTS</sequence>
<keyword evidence="4" id="KW-1185">Reference proteome</keyword>
<feature type="transmembrane region" description="Helical" evidence="1">
    <location>
        <begin position="132"/>
        <end position="150"/>
    </location>
</feature>